<keyword evidence="4" id="KW-1185">Reference proteome</keyword>
<keyword evidence="1" id="KW-0175">Coiled coil</keyword>
<reference evidence="3" key="1">
    <citation type="journal article" date="2020" name="Stud. Mycol.">
        <title>101 Dothideomycetes genomes: a test case for predicting lifestyles and emergence of pathogens.</title>
        <authorList>
            <person name="Haridas S."/>
            <person name="Albert R."/>
            <person name="Binder M."/>
            <person name="Bloem J."/>
            <person name="Labutti K."/>
            <person name="Salamov A."/>
            <person name="Andreopoulos B."/>
            <person name="Baker S."/>
            <person name="Barry K."/>
            <person name="Bills G."/>
            <person name="Bluhm B."/>
            <person name="Cannon C."/>
            <person name="Castanera R."/>
            <person name="Culley D."/>
            <person name="Daum C."/>
            <person name="Ezra D."/>
            <person name="Gonzalez J."/>
            <person name="Henrissat B."/>
            <person name="Kuo A."/>
            <person name="Liang C."/>
            <person name="Lipzen A."/>
            <person name="Lutzoni F."/>
            <person name="Magnuson J."/>
            <person name="Mondo S."/>
            <person name="Nolan M."/>
            <person name="Ohm R."/>
            <person name="Pangilinan J."/>
            <person name="Park H.-J."/>
            <person name="Ramirez L."/>
            <person name="Alfaro M."/>
            <person name="Sun H."/>
            <person name="Tritt A."/>
            <person name="Yoshinaga Y."/>
            <person name="Zwiers L.-H."/>
            <person name="Turgeon B."/>
            <person name="Goodwin S."/>
            <person name="Spatafora J."/>
            <person name="Crous P."/>
            <person name="Grigoriev I."/>
        </authorList>
    </citation>
    <scope>NUCLEOTIDE SEQUENCE</scope>
    <source>
        <strain evidence="3">CBS 121739</strain>
    </source>
</reference>
<dbReference type="GeneID" id="54481977"/>
<accession>A0A6A6WM92</accession>
<dbReference type="EMBL" id="ML996565">
    <property type="protein sequence ID" value="KAF2763324.1"/>
    <property type="molecule type" value="Genomic_DNA"/>
</dbReference>
<protein>
    <submittedName>
        <fullName evidence="3">Uncharacterized protein</fullName>
    </submittedName>
</protein>
<feature type="compositionally biased region" description="Pro residues" evidence="2">
    <location>
        <begin position="17"/>
        <end position="28"/>
    </location>
</feature>
<name>A0A6A6WM92_9PEZI</name>
<feature type="coiled-coil region" evidence="1">
    <location>
        <begin position="347"/>
        <end position="381"/>
    </location>
</feature>
<feature type="compositionally biased region" description="Pro residues" evidence="2">
    <location>
        <begin position="254"/>
        <end position="268"/>
    </location>
</feature>
<gene>
    <name evidence="3" type="ORF">EJ05DRAFT_34219</name>
</gene>
<dbReference type="InterPro" id="IPR018800">
    <property type="entry name" value="PRCC"/>
</dbReference>
<evidence type="ECO:0000313" key="3">
    <source>
        <dbReference type="EMBL" id="KAF2763324.1"/>
    </source>
</evidence>
<feature type="region of interest" description="Disordered" evidence="2">
    <location>
        <begin position="1"/>
        <end position="276"/>
    </location>
</feature>
<proteinExistence type="predicted"/>
<dbReference type="AlphaFoldDB" id="A0A6A6WM92"/>
<dbReference type="OrthoDB" id="2555634at2759"/>
<dbReference type="Pfam" id="PF10253">
    <property type="entry name" value="PRCC"/>
    <property type="match status" value="1"/>
</dbReference>
<dbReference type="RefSeq" id="XP_033605775.1">
    <property type="nucleotide sequence ID" value="XM_033740923.1"/>
</dbReference>
<dbReference type="Proteomes" id="UP000799437">
    <property type="component" value="Unassembled WGS sequence"/>
</dbReference>
<feature type="compositionally biased region" description="Polar residues" evidence="2">
    <location>
        <begin position="157"/>
        <end position="167"/>
    </location>
</feature>
<organism evidence="3 4">
    <name type="scientific">Pseudovirgaria hyperparasitica</name>
    <dbReference type="NCBI Taxonomy" id="470096"/>
    <lineage>
        <taxon>Eukaryota</taxon>
        <taxon>Fungi</taxon>
        <taxon>Dikarya</taxon>
        <taxon>Ascomycota</taxon>
        <taxon>Pezizomycotina</taxon>
        <taxon>Dothideomycetes</taxon>
        <taxon>Dothideomycetes incertae sedis</taxon>
        <taxon>Acrospermales</taxon>
        <taxon>Acrospermaceae</taxon>
        <taxon>Pseudovirgaria</taxon>
    </lineage>
</organism>
<sequence>MALVAYSDSEGSDSEGPSPPPKQAPKPAPSAKSGFTKLVDRSNPTKIKVSLPSAAPKQKDDNDASTNRPIKRARTEGSGFNAMLPAPKRTGVIKGNTAGSASSGKRGLGRGLGAGVSLKTGAEPAFSRVRAEPEPDLFKTTASEDEVRPAAFHETQAETPVQAQTAASEAPKPRPMLFKPLSVMNKQKKKPLANKSPAPALSRPPPESAASNQTQPTTAPPKPKPSLFSFSASEDQIQIPQPTTYAPILHHAPAPAPQIDPTPSPSTDPPANTDSTNTLALLASDLNLPASARRQLLGRHAKDPSAAIPANAIKTFSMDAQYAENEAAIAAGETVGKAPVRAVAGGKHSLKQLVANANGQAEALEEQFAEGRRNRKEAGSKYGW</sequence>
<feature type="compositionally biased region" description="Polar residues" evidence="2">
    <location>
        <begin position="234"/>
        <end position="244"/>
    </location>
</feature>
<evidence type="ECO:0000256" key="1">
    <source>
        <dbReference type="SAM" id="Coils"/>
    </source>
</evidence>
<evidence type="ECO:0000313" key="4">
    <source>
        <dbReference type="Proteomes" id="UP000799437"/>
    </source>
</evidence>
<evidence type="ECO:0000256" key="2">
    <source>
        <dbReference type="SAM" id="MobiDB-lite"/>
    </source>
</evidence>